<dbReference type="Pfam" id="PF00651">
    <property type="entry name" value="BTB"/>
    <property type="match status" value="1"/>
</dbReference>
<dbReference type="AlphaFoldDB" id="A0A1A9VP11"/>
<reference evidence="5" key="1">
    <citation type="submission" date="2020-05" db="UniProtKB">
        <authorList>
            <consortium name="EnsemblMetazoa"/>
        </authorList>
    </citation>
    <scope>IDENTIFICATION</scope>
    <source>
        <strain evidence="5">TTRI</strain>
    </source>
</reference>
<accession>A0A1A9VP11</accession>
<evidence type="ECO:0000256" key="3">
    <source>
        <dbReference type="ARBA" id="ARBA00023203"/>
    </source>
</evidence>
<evidence type="ECO:0000256" key="1">
    <source>
        <dbReference type="ARBA" id="ARBA00022441"/>
    </source>
</evidence>
<dbReference type="PANTHER" id="PTHR24412:SF497">
    <property type="entry name" value="KELCH-LIKE PROTEIN 18"/>
    <property type="match status" value="1"/>
</dbReference>
<feature type="domain" description="BTB" evidence="4">
    <location>
        <begin position="40"/>
        <end position="107"/>
    </location>
</feature>
<keyword evidence="3" id="KW-0009">Actin-binding</keyword>
<dbReference type="STRING" id="7395.A0A1A9VP11"/>
<sequence>MVAGSTEEAEQFFAEKRKNPDYSNAFLDDLNKMRMKRENCDFALEVEGETIYAHRLVLAIASPYFAAMFKNESKEKATGFVKFEDNDLTAVKTIVEYIYSGEIALTEENVQSICTTSDYLQIEWVKRECVEFLKRNINATNCLQLRRIADKPPFNELYECIRDCILKNFVILIHKKEWLELPFEVAVIVAIALLGIYMNKGDKSLTTQLTSCDTAPILSKDKIIVCGH</sequence>
<keyword evidence="6" id="KW-1185">Reference proteome</keyword>
<dbReference type="CDD" id="cd14733">
    <property type="entry name" value="BACK"/>
    <property type="match status" value="1"/>
</dbReference>
<keyword evidence="1" id="KW-0880">Kelch repeat</keyword>
<protein>
    <submittedName>
        <fullName evidence="5">BTB domain-containing protein</fullName>
    </submittedName>
</protein>
<keyword evidence="2" id="KW-0677">Repeat</keyword>
<dbReference type="PANTHER" id="PTHR24412">
    <property type="entry name" value="KELCH PROTEIN"/>
    <property type="match status" value="1"/>
</dbReference>
<dbReference type="Gene3D" id="3.30.710.10">
    <property type="entry name" value="Potassium Channel Kv1.1, Chain A"/>
    <property type="match status" value="1"/>
</dbReference>
<dbReference type="InterPro" id="IPR000210">
    <property type="entry name" value="BTB/POZ_dom"/>
</dbReference>
<dbReference type="EnsemblMetazoa" id="GAUT043069-RA">
    <property type="protein sequence ID" value="GAUT043069-PA"/>
    <property type="gene ID" value="GAUT043069"/>
</dbReference>
<dbReference type="VEuPathDB" id="VectorBase:GAUT043069"/>
<evidence type="ECO:0000259" key="4">
    <source>
        <dbReference type="PROSITE" id="PS50097"/>
    </source>
</evidence>
<organism evidence="5 6">
    <name type="scientific">Glossina austeni</name>
    <name type="common">Savannah tsetse fly</name>
    <dbReference type="NCBI Taxonomy" id="7395"/>
    <lineage>
        <taxon>Eukaryota</taxon>
        <taxon>Metazoa</taxon>
        <taxon>Ecdysozoa</taxon>
        <taxon>Arthropoda</taxon>
        <taxon>Hexapoda</taxon>
        <taxon>Insecta</taxon>
        <taxon>Pterygota</taxon>
        <taxon>Neoptera</taxon>
        <taxon>Endopterygota</taxon>
        <taxon>Diptera</taxon>
        <taxon>Brachycera</taxon>
        <taxon>Muscomorpha</taxon>
        <taxon>Hippoboscoidea</taxon>
        <taxon>Glossinidae</taxon>
        <taxon>Glossina</taxon>
    </lineage>
</organism>
<proteinExistence type="predicted"/>
<dbReference type="SMART" id="SM00225">
    <property type="entry name" value="BTB"/>
    <property type="match status" value="1"/>
</dbReference>
<dbReference type="SUPFAM" id="SSF54695">
    <property type="entry name" value="POZ domain"/>
    <property type="match status" value="1"/>
</dbReference>
<name>A0A1A9VP11_GLOAU</name>
<dbReference type="PROSITE" id="PS50097">
    <property type="entry name" value="BTB"/>
    <property type="match status" value="1"/>
</dbReference>
<dbReference type="Gene3D" id="1.25.40.420">
    <property type="match status" value="1"/>
</dbReference>
<evidence type="ECO:0000256" key="2">
    <source>
        <dbReference type="ARBA" id="ARBA00022737"/>
    </source>
</evidence>
<dbReference type="InterPro" id="IPR011333">
    <property type="entry name" value="SKP1/BTB/POZ_sf"/>
</dbReference>
<dbReference type="Proteomes" id="UP000078200">
    <property type="component" value="Unassembled WGS sequence"/>
</dbReference>
<evidence type="ECO:0000313" key="6">
    <source>
        <dbReference type="Proteomes" id="UP000078200"/>
    </source>
</evidence>
<evidence type="ECO:0000313" key="5">
    <source>
        <dbReference type="EnsemblMetazoa" id="GAUT043069-PA"/>
    </source>
</evidence>